<protein>
    <submittedName>
        <fullName evidence="2">Uncharacterized protein</fullName>
    </submittedName>
</protein>
<dbReference type="Proteomes" id="UP000823405">
    <property type="component" value="Unassembled WGS sequence"/>
</dbReference>
<sequence length="275" mass="30563">MSRSSFSAATLTASSSSAAAVTSLDVVTPPAPNRPPVIVTTTNDLTPRIQVSNTKAARKPQCRAFIPKNKNLKANTETLFQAMQRAPPFVRRGQKAAAWLAVANLCRAEPDLVHVTGALCEARYKEARKEYEDRQHKAIFESGSSNIDQDLVMEDIIAREDEFLVKDRERQESEANLAVEIDAFQAAGIYIRDQATEENPHTARGVRAISEEPQDPAALSDAESDSTLNIPVIQRRHRKRRKVHQQAEVAEALLEATKLFKTIAGIYIKKNQEYI</sequence>
<evidence type="ECO:0000313" key="2">
    <source>
        <dbReference type="EMBL" id="KAG0315828.1"/>
    </source>
</evidence>
<comment type="caution">
    <text evidence="2">The sequence shown here is derived from an EMBL/GenBank/DDBJ whole genome shotgun (WGS) entry which is preliminary data.</text>
</comment>
<keyword evidence="3" id="KW-1185">Reference proteome</keyword>
<evidence type="ECO:0000313" key="3">
    <source>
        <dbReference type="Proteomes" id="UP000823405"/>
    </source>
</evidence>
<dbReference type="EMBL" id="JAAAIN010000348">
    <property type="protein sequence ID" value="KAG0315828.1"/>
    <property type="molecule type" value="Genomic_DNA"/>
</dbReference>
<evidence type="ECO:0000256" key="1">
    <source>
        <dbReference type="SAM" id="MobiDB-lite"/>
    </source>
</evidence>
<dbReference type="OrthoDB" id="2424029at2759"/>
<accession>A0A9P6UQ22</accession>
<feature type="region of interest" description="Disordered" evidence="1">
    <location>
        <begin position="202"/>
        <end position="226"/>
    </location>
</feature>
<organism evidence="2 3">
    <name type="scientific">Linnemannia gamsii</name>
    <dbReference type="NCBI Taxonomy" id="64522"/>
    <lineage>
        <taxon>Eukaryota</taxon>
        <taxon>Fungi</taxon>
        <taxon>Fungi incertae sedis</taxon>
        <taxon>Mucoromycota</taxon>
        <taxon>Mortierellomycotina</taxon>
        <taxon>Mortierellomycetes</taxon>
        <taxon>Mortierellales</taxon>
        <taxon>Mortierellaceae</taxon>
        <taxon>Linnemannia</taxon>
    </lineage>
</organism>
<reference evidence="2" key="1">
    <citation type="journal article" date="2020" name="Fungal Divers.">
        <title>Resolving the Mortierellaceae phylogeny through synthesis of multi-gene phylogenetics and phylogenomics.</title>
        <authorList>
            <person name="Vandepol N."/>
            <person name="Liber J."/>
            <person name="Desiro A."/>
            <person name="Na H."/>
            <person name="Kennedy M."/>
            <person name="Barry K."/>
            <person name="Grigoriev I.V."/>
            <person name="Miller A.N."/>
            <person name="O'Donnell K."/>
            <person name="Stajich J.E."/>
            <person name="Bonito G."/>
        </authorList>
    </citation>
    <scope>NUCLEOTIDE SEQUENCE</scope>
    <source>
        <strain evidence="2">NVP60</strain>
    </source>
</reference>
<name>A0A9P6UQ22_9FUNG</name>
<dbReference type="AlphaFoldDB" id="A0A9P6UQ22"/>
<gene>
    <name evidence="2" type="ORF">BGZ97_007766</name>
</gene>
<proteinExistence type="predicted"/>